<evidence type="ECO:0000256" key="2">
    <source>
        <dbReference type="SAM" id="Phobius"/>
    </source>
</evidence>
<gene>
    <name evidence="3" type="ORF">GBAR_LOCUS18973</name>
</gene>
<keyword evidence="2" id="KW-1133">Transmembrane helix</keyword>
<proteinExistence type="predicted"/>
<protein>
    <submittedName>
        <fullName evidence="3">Uncharacterized protein</fullName>
    </submittedName>
</protein>
<keyword evidence="2" id="KW-0472">Membrane</keyword>
<accession>A0AA35SQX9</accession>
<keyword evidence="2" id="KW-0812">Transmembrane</keyword>
<dbReference type="Proteomes" id="UP001174909">
    <property type="component" value="Unassembled WGS sequence"/>
</dbReference>
<evidence type="ECO:0000313" key="4">
    <source>
        <dbReference type="Proteomes" id="UP001174909"/>
    </source>
</evidence>
<evidence type="ECO:0000313" key="3">
    <source>
        <dbReference type="EMBL" id="CAI8033637.1"/>
    </source>
</evidence>
<organism evidence="3 4">
    <name type="scientific">Geodia barretti</name>
    <name type="common">Barrett's horny sponge</name>
    <dbReference type="NCBI Taxonomy" id="519541"/>
    <lineage>
        <taxon>Eukaryota</taxon>
        <taxon>Metazoa</taxon>
        <taxon>Porifera</taxon>
        <taxon>Demospongiae</taxon>
        <taxon>Heteroscleromorpha</taxon>
        <taxon>Tetractinellida</taxon>
        <taxon>Astrophorina</taxon>
        <taxon>Geodiidae</taxon>
        <taxon>Geodia</taxon>
    </lineage>
</organism>
<keyword evidence="4" id="KW-1185">Reference proteome</keyword>
<feature type="region of interest" description="Disordered" evidence="1">
    <location>
        <begin position="1"/>
        <end position="21"/>
    </location>
</feature>
<feature type="non-terminal residue" evidence="3">
    <location>
        <position position="1"/>
    </location>
</feature>
<feature type="transmembrane region" description="Helical" evidence="2">
    <location>
        <begin position="46"/>
        <end position="69"/>
    </location>
</feature>
<reference evidence="3" key="1">
    <citation type="submission" date="2023-03" db="EMBL/GenBank/DDBJ databases">
        <authorList>
            <person name="Steffen K."/>
            <person name="Cardenas P."/>
        </authorList>
    </citation>
    <scope>NUCLEOTIDE SEQUENCE</scope>
</reference>
<comment type="caution">
    <text evidence="3">The sequence shown here is derived from an EMBL/GenBank/DDBJ whole genome shotgun (WGS) entry which is preliminary data.</text>
</comment>
<name>A0AA35SQX9_GEOBA</name>
<evidence type="ECO:0000256" key="1">
    <source>
        <dbReference type="SAM" id="MobiDB-lite"/>
    </source>
</evidence>
<sequence>SQNPSSAPKPCPEDARCNSGSTSPKFCGSLLHWNEDKTNCVPETQFYLLIGGLILFGVLVIVIVTWFVYWNLCSRRRRISEDKVPLVSNRSRKSGKEPVYTGL</sequence>
<dbReference type="EMBL" id="CASHTH010002682">
    <property type="protein sequence ID" value="CAI8033637.1"/>
    <property type="molecule type" value="Genomic_DNA"/>
</dbReference>
<dbReference type="AlphaFoldDB" id="A0AA35SQX9"/>